<feature type="transmembrane region" description="Helical" evidence="8">
    <location>
        <begin position="209"/>
        <end position="226"/>
    </location>
</feature>
<keyword evidence="6 8" id="KW-0472">Membrane</keyword>
<evidence type="ECO:0000256" key="7">
    <source>
        <dbReference type="SAM" id="MobiDB-lite"/>
    </source>
</evidence>
<keyword evidence="10" id="KW-1185">Reference proteome</keyword>
<dbReference type="Pfam" id="PF04403">
    <property type="entry name" value="PqiA"/>
    <property type="match status" value="2"/>
</dbReference>
<feature type="transmembrane region" description="Helical" evidence="8">
    <location>
        <begin position="260"/>
        <end position="289"/>
    </location>
</feature>
<keyword evidence="4 8" id="KW-0812">Transmembrane</keyword>
<evidence type="ECO:0000313" key="9">
    <source>
        <dbReference type="EMBL" id="GAN54524.1"/>
    </source>
</evidence>
<evidence type="ECO:0000313" key="10">
    <source>
        <dbReference type="Proteomes" id="UP000032679"/>
    </source>
</evidence>
<evidence type="ECO:0000256" key="2">
    <source>
        <dbReference type="ARBA" id="ARBA00022475"/>
    </source>
</evidence>
<feature type="compositionally biased region" description="Basic and acidic residues" evidence="7">
    <location>
        <begin position="375"/>
        <end position="391"/>
    </location>
</feature>
<protein>
    <submittedName>
        <fullName evidence="9">Paraquat-inducible protein A</fullName>
    </submittedName>
</protein>
<evidence type="ECO:0000256" key="3">
    <source>
        <dbReference type="ARBA" id="ARBA00022519"/>
    </source>
</evidence>
<feature type="transmembrane region" description="Helical" evidence="8">
    <location>
        <begin position="110"/>
        <end position="129"/>
    </location>
</feature>
<dbReference type="InterPro" id="IPR007498">
    <property type="entry name" value="PqiA-like"/>
</dbReference>
<evidence type="ECO:0000256" key="4">
    <source>
        <dbReference type="ARBA" id="ARBA00022692"/>
    </source>
</evidence>
<dbReference type="EMBL" id="BALE01000022">
    <property type="protein sequence ID" value="GAN54524.1"/>
    <property type="molecule type" value="Genomic_DNA"/>
</dbReference>
<dbReference type="PANTHER" id="PTHR30462">
    <property type="entry name" value="INTERMEMBRANE TRANSPORT PROTEIN PQIB-RELATED"/>
    <property type="match status" value="1"/>
</dbReference>
<feature type="transmembrane region" description="Helical" evidence="8">
    <location>
        <begin position="337"/>
        <end position="356"/>
    </location>
</feature>
<name>A0A0D6MLG1_9PROT</name>
<evidence type="ECO:0000256" key="8">
    <source>
        <dbReference type="SAM" id="Phobius"/>
    </source>
</evidence>
<comment type="subcellular location">
    <subcellularLocation>
        <location evidence="1">Cell inner membrane</location>
    </subcellularLocation>
</comment>
<keyword evidence="5 8" id="KW-1133">Transmembrane helix</keyword>
<evidence type="ECO:0000256" key="6">
    <source>
        <dbReference type="ARBA" id="ARBA00023136"/>
    </source>
</evidence>
<dbReference type="GO" id="GO:0005886">
    <property type="term" value="C:plasma membrane"/>
    <property type="evidence" value="ECO:0007669"/>
    <property type="project" value="UniProtKB-SubCell"/>
</dbReference>
<feature type="transmembrane region" description="Helical" evidence="8">
    <location>
        <begin position="80"/>
        <end position="98"/>
    </location>
</feature>
<dbReference type="InterPro" id="IPR051800">
    <property type="entry name" value="PqiA-PqiB_transport"/>
</dbReference>
<dbReference type="PANTHER" id="PTHR30462:SF3">
    <property type="entry name" value="INTERMEMBRANE TRANSPORT PROTEIN PQIA"/>
    <property type="match status" value="1"/>
</dbReference>
<comment type="caution">
    <text evidence="9">The sequence shown here is derived from an EMBL/GenBank/DDBJ whole genome shotgun (WGS) entry which is preliminary data.</text>
</comment>
<dbReference type="AlphaFoldDB" id="A0A0D6MLG1"/>
<keyword evidence="2" id="KW-1003">Cell membrane</keyword>
<feature type="transmembrane region" description="Helical" evidence="8">
    <location>
        <begin position="310"/>
        <end position="331"/>
    </location>
</feature>
<keyword evidence="3" id="KW-0997">Cell inner membrane</keyword>
<feature type="region of interest" description="Disordered" evidence="7">
    <location>
        <begin position="371"/>
        <end position="411"/>
    </location>
</feature>
<reference evidence="9 10" key="1">
    <citation type="submission" date="2012-10" db="EMBL/GenBank/DDBJ databases">
        <title>Genome sequencing of Tanticharoenia sakaeratensis NBRC 103193.</title>
        <authorList>
            <person name="Azuma Y."/>
            <person name="Hadano H."/>
            <person name="Hirakawa H."/>
            <person name="Matsushita K."/>
        </authorList>
    </citation>
    <scope>NUCLEOTIDE SEQUENCE [LARGE SCALE GENOMIC DNA]</scope>
    <source>
        <strain evidence="9 10">NBRC 103193</strain>
    </source>
</reference>
<organism evidence="9 10">
    <name type="scientific">Tanticharoenia sakaeratensis NBRC 103193</name>
    <dbReference type="NCBI Taxonomy" id="1231623"/>
    <lineage>
        <taxon>Bacteria</taxon>
        <taxon>Pseudomonadati</taxon>
        <taxon>Pseudomonadota</taxon>
        <taxon>Alphaproteobacteria</taxon>
        <taxon>Acetobacterales</taxon>
        <taxon>Acetobacteraceae</taxon>
        <taxon>Tanticharoenia</taxon>
    </lineage>
</organism>
<dbReference type="Proteomes" id="UP000032679">
    <property type="component" value="Unassembled WGS sequence"/>
</dbReference>
<sequence>MLVTTLLTINVYGRIQTITLFTGPIELLHQGYGEAGILVGLVTIVTPGIVLALMSAILWGASRPHMPDWAPRLMTWYERLRGWSMIEVYILGVFVAYSKLIDLALVDLQAGVYLIAGLMFTMAAIDSTLDPERIWQNRDVDETINLRGHQLSVERVNVLTCDMPPMQNMVSCSSCHLVMALPRVVPREADLGDCPRCGQHVRRRRPQSLSSTTAFLLAGLICYLPANLLPVMTYTRVGRGDPSTIINGVIELWQAGLVPLALLVLFASITVPVLKIVSLSVMIVSTYFGSRRRLPLLTKLYRVVDLIGRWSMIDVFMISILVAVVRFGFLANVTADFGMVCFAAVVILTIFAAECFDPRGMWDAAGLNGPVEGPLEGKIRPYRPDERRSDQSSDGGRPQDPNSGNMEPARA</sequence>
<evidence type="ECO:0000256" key="5">
    <source>
        <dbReference type="ARBA" id="ARBA00022989"/>
    </source>
</evidence>
<accession>A0A0D6MLG1</accession>
<gene>
    <name evidence="9" type="ORF">Tasa_022_023</name>
</gene>
<feature type="transmembrane region" description="Helical" evidence="8">
    <location>
        <begin position="37"/>
        <end position="59"/>
    </location>
</feature>
<dbReference type="STRING" id="1231623.Tasa_022_023"/>
<proteinExistence type="predicted"/>
<evidence type="ECO:0000256" key="1">
    <source>
        <dbReference type="ARBA" id="ARBA00004533"/>
    </source>
</evidence>